<proteinExistence type="predicted"/>
<feature type="signal peptide" evidence="1">
    <location>
        <begin position="1"/>
        <end position="24"/>
    </location>
</feature>
<gene>
    <name evidence="3" type="ORF">Adu01nite_35080</name>
</gene>
<dbReference type="Proteomes" id="UP000637628">
    <property type="component" value="Unassembled WGS sequence"/>
</dbReference>
<name>A0ABQ3YX60_9ACTN</name>
<dbReference type="InterPro" id="IPR016047">
    <property type="entry name" value="M23ase_b-sheet_dom"/>
</dbReference>
<dbReference type="Gene3D" id="2.70.70.10">
    <property type="entry name" value="Glucose Permease (Domain IIA)"/>
    <property type="match status" value="1"/>
</dbReference>
<evidence type="ECO:0000313" key="3">
    <source>
        <dbReference type="EMBL" id="GIE02158.1"/>
    </source>
</evidence>
<evidence type="ECO:0000256" key="1">
    <source>
        <dbReference type="SAM" id="SignalP"/>
    </source>
</evidence>
<feature type="domain" description="M23ase beta-sheet core" evidence="2">
    <location>
        <begin position="43"/>
        <end position="130"/>
    </location>
</feature>
<dbReference type="Gene3D" id="2.40.128.340">
    <property type="match status" value="1"/>
</dbReference>
<evidence type="ECO:0000259" key="2">
    <source>
        <dbReference type="Pfam" id="PF01551"/>
    </source>
</evidence>
<dbReference type="PANTHER" id="PTHR21666">
    <property type="entry name" value="PEPTIDASE-RELATED"/>
    <property type="match status" value="1"/>
</dbReference>
<evidence type="ECO:0000313" key="4">
    <source>
        <dbReference type="Proteomes" id="UP000637628"/>
    </source>
</evidence>
<dbReference type="InterPro" id="IPR011055">
    <property type="entry name" value="Dup_hybrid_motif"/>
</dbReference>
<accession>A0ABQ3YX60</accession>
<keyword evidence="4" id="KW-1185">Reference proteome</keyword>
<feature type="chain" id="PRO_5046187077" description="M23ase beta-sheet core domain-containing protein" evidence="1">
    <location>
        <begin position="25"/>
        <end position="402"/>
    </location>
</feature>
<reference evidence="3 4" key="1">
    <citation type="submission" date="2021-01" db="EMBL/GenBank/DDBJ databases">
        <title>Whole genome shotgun sequence of Actinoplanes durhamensis NBRC 14914.</title>
        <authorList>
            <person name="Komaki H."/>
            <person name="Tamura T."/>
        </authorList>
    </citation>
    <scope>NUCLEOTIDE SEQUENCE [LARGE SCALE GENOMIC DNA]</scope>
    <source>
        <strain evidence="3 4">NBRC 14914</strain>
    </source>
</reference>
<keyword evidence="1" id="KW-0732">Signal</keyword>
<dbReference type="RefSeq" id="WP_203727927.1">
    <property type="nucleotide sequence ID" value="NZ_BAAATX010000001.1"/>
</dbReference>
<dbReference type="EMBL" id="BOML01000030">
    <property type="protein sequence ID" value="GIE02158.1"/>
    <property type="molecule type" value="Genomic_DNA"/>
</dbReference>
<dbReference type="Pfam" id="PF01551">
    <property type="entry name" value="Peptidase_M23"/>
    <property type="match status" value="1"/>
</dbReference>
<sequence length="402" mass="41482">MRILHFGLIGLIAGAFVAPQTAMAAYSARCPAAGSISQGYHSGHDGIDIANALGTPIYAVGAGTVTASGPAQGYGQWIRIKHADGSMTEYGHMYQRDVAVGATVAAGQRIALMGQEGEATGPHLHLRTYATAGDAHGINPADYLLARGLTVPCTPTSRNPQTVGYYNQGDATFHLSNVNASGSSDYAFGFGPASTAVRPVVGDWDGNGKDGVGYYDTRDATFHLSNALASGSSDYAFGFGPAGSAIYPVTGDWDGNGKDSVGYYDSRDATFHLSNSLASGSSNYAFGFGPVSTAVRPVVGDWNGDGKDSIGYYDTRDATFHLSNSLASGSSNYAFGFGPVSTAVEPVVGDFDGNGTTTIGYHDTRDATFHLSNQLASGSSDLAFGYGPAGASIRGVFGDWNG</sequence>
<dbReference type="SUPFAM" id="SSF51261">
    <property type="entry name" value="Duplicated hybrid motif"/>
    <property type="match status" value="1"/>
</dbReference>
<organism evidence="3 4">
    <name type="scientific">Paractinoplanes durhamensis</name>
    <dbReference type="NCBI Taxonomy" id="113563"/>
    <lineage>
        <taxon>Bacteria</taxon>
        <taxon>Bacillati</taxon>
        <taxon>Actinomycetota</taxon>
        <taxon>Actinomycetes</taxon>
        <taxon>Micromonosporales</taxon>
        <taxon>Micromonosporaceae</taxon>
        <taxon>Paractinoplanes</taxon>
    </lineage>
</organism>
<protein>
    <recommendedName>
        <fullName evidence="2">M23ase beta-sheet core domain-containing protein</fullName>
    </recommendedName>
</protein>
<comment type="caution">
    <text evidence="3">The sequence shown here is derived from an EMBL/GenBank/DDBJ whole genome shotgun (WGS) entry which is preliminary data.</text>
</comment>
<dbReference type="InterPro" id="IPR050570">
    <property type="entry name" value="Cell_wall_metabolism_enzyme"/>
</dbReference>
<dbReference type="CDD" id="cd12797">
    <property type="entry name" value="M23_peptidase"/>
    <property type="match status" value="1"/>
</dbReference>
<dbReference type="PANTHER" id="PTHR21666:SF270">
    <property type="entry name" value="MUREIN HYDROLASE ACTIVATOR ENVC"/>
    <property type="match status" value="1"/>
</dbReference>